<dbReference type="PANTHER" id="PTHR30595">
    <property type="entry name" value="GLPR-RELATED TRANSCRIPTIONAL REPRESSOR"/>
    <property type="match status" value="1"/>
</dbReference>
<reference evidence="1 2" key="1">
    <citation type="submission" date="2019-11" db="EMBL/GenBank/DDBJ databases">
        <title>Whole genome shotgun sequencing (WGS) data from Adlercreutzia equolifaciens ResAG-91, Eggerthella lenta MRI-F36, MRI-F37, MRI-F40, ResAG-49, ResAG-88, ResAG-121, ResAG-145, and Gordonibacter sp. ResAG-5, ResAG-26, ResAG-43, ResAG-50, ResAG-59.</title>
        <authorList>
            <person name="Stoll D.A."/>
            <person name="Danylec N."/>
            <person name="Franz C.M.A.P."/>
            <person name="Huch M."/>
        </authorList>
    </citation>
    <scope>NUCLEOTIDE SEQUENCE [LARGE SCALE GENOMIC DNA]</scope>
    <source>
        <strain evidence="1 2">ResAG-59</strain>
    </source>
</reference>
<accession>A0A6N8IKH3</accession>
<keyword evidence="2" id="KW-1185">Reference proteome</keyword>
<dbReference type="EMBL" id="WPOC01000026">
    <property type="protein sequence ID" value="MVN16232.1"/>
    <property type="molecule type" value="Genomic_DNA"/>
</dbReference>
<dbReference type="Gene3D" id="3.30.565.60">
    <property type="match status" value="1"/>
</dbReference>
<name>A0A6N8IKH3_9ACTN</name>
<sequence length="131" mass="14609">MRGGRLLNAAEALFCPSRGVGLKMGILATHARTEILDLHQERGAVFQLARRAQLYILTNTRRRFVIDGPGPREEVPELPPDAVREAVINAFAHRDWTSSASVQVEIYNDSVEVFSPGWFIEGQDPFVHLGL</sequence>
<dbReference type="PANTHER" id="PTHR30595:SF6">
    <property type="entry name" value="SCHLAFEN ALBA-2 DOMAIN-CONTAINING PROTEIN"/>
    <property type="match status" value="1"/>
</dbReference>
<dbReference type="AlphaFoldDB" id="A0A6N8IKH3"/>
<evidence type="ECO:0000313" key="1">
    <source>
        <dbReference type="EMBL" id="MVN16232.1"/>
    </source>
</evidence>
<evidence type="ECO:0000313" key="2">
    <source>
        <dbReference type="Proteomes" id="UP000468327"/>
    </source>
</evidence>
<dbReference type="RefSeq" id="WP_157005283.1">
    <property type="nucleotide sequence ID" value="NZ_WPOC01000026.1"/>
</dbReference>
<protein>
    <recommendedName>
        <fullName evidence="3">ATP-dependent DNA helicase RecG C-terminal domain-containing protein</fullName>
    </recommendedName>
</protein>
<dbReference type="InterPro" id="IPR038475">
    <property type="entry name" value="RecG_C_sf"/>
</dbReference>
<organism evidence="1 2">
    <name type="scientific">Gordonibacter urolithinfaciens</name>
    <dbReference type="NCBI Taxonomy" id="1335613"/>
    <lineage>
        <taxon>Bacteria</taxon>
        <taxon>Bacillati</taxon>
        <taxon>Actinomycetota</taxon>
        <taxon>Coriobacteriia</taxon>
        <taxon>Eggerthellales</taxon>
        <taxon>Eggerthellaceae</taxon>
        <taxon>Gordonibacter</taxon>
    </lineage>
</organism>
<gene>
    <name evidence="1" type="ORF">GO738_12940</name>
</gene>
<evidence type="ECO:0008006" key="3">
    <source>
        <dbReference type="Google" id="ProtNLM"/>
    </source>
</evidence>
<comment type="caution">
    <text evidence="1">The sequence shown here is derived from an EMBL/GenBank/DDBJ whole genome shotgun (WGS) entry which is preliminary data.</text>
</comment>
<proteinExistence type="predicted"/>
<dbReference type="Proteomes" id="UP000468327">
    <property type="component" value="Unassembled WGS sequence"/>
</dbReference>